<protein>
    <submittedName>
        <fullName evidence="1">Uncharacterized protein</fullName>
    </submittedName>
</protein>
<dbReference type="EMBL" id="JAGIOO010000001">
    <property type="protein sequence ID" value="MBP2479093.1"/>
    <property type="molecule type" value="Genomic_DNA"/>
</dbReference>
<evidence type="ECO:0000313" key="1">
    <source>
        <dbReference type="EMBL" id="MBP2479093.1"/>
    </source>
</evidence>
<organism evidence="1 2">
    <name type="scientific">Crossiella equi</name>
    <dbReference type="NCBI Taxonomy" id="130796"/>
    <lineage>
        <taxon>Bacteria</taxon>
        <taxon>Bacillati</taxon>
        <taxon>Actinomycetota</taxon>
        <taxon>Actinomycetes</taxon>
        <taxon>Pseudonocardiales</taxon>
        <taxon>Pseudonocardiaceae</taxon>
        <taxon>Crossiella</taxon>
    </lineage>
</organism>
<dbReference type="Proteomes" id="UP001519363">
    <property type="component" value="Unassembled WGS sequence"/>
</dbReference>
<gene>
    <name evidence="1" type="ORF">JOF53_007965</name>
</gene>
<proteinExistence type="predicted"/>
<sequence>MALLVGAVFLLLGRRVRDYVDEAERVIRTGLAELEHRD</sequence>
<evidence type="ECO:0000313" key="2">
    <source>
        <dbReference type="Proteomes" id="UP001519363"/>
    </source>
</evidence>
<keyword evidence="2" id="KW-1185">Reference proteome</keyword>
<comment type="caution">
    <text evidence="1">The sequence shown here is derived from an EMBL/GenBank/DDBJ whole genome shotgun (WGS) entry which is preliminary data.</text>
</comment>
<name>A0ABS5ARA1_9PSEU</name>
<accession>A0ABS5ARA1</accession>
<reference evidence="1 2" key="1">
    <citation type="submission" date="2021-03" db="EMBL/GenBank/DDBJ databases">
        <title>Sequencing the genomes of 1000 actinobacteria strains.</title>
        <authorList>
            <person name="Klenk H.-P."/>
        </authorList>
    </citation>
    <scope>NUCLEOTIDE SEQUENCE [LARGE SCALE GENOMIC DNA]</scope>
    <source>
        <strain evidence="1 2">DSM 44580</strain>
    </source>
</reference>